<proteinExistence type="predicted"/>
<evidence type="ECO:0000313" key="7">
    <source>
        <dbReference type="Proteomes" id="UP001304650"/>
    </source>
</evidence>
<feature type="transmembrane region" description="Helical" evidence="5">
    <location>
        <begin position="6"/>
        <end position="23"/>
    </location>
</feature>
<evidence type="ECO:0000256" key="1">
    <source>
        <dbReference type="ARBA" id="ARBA00004141"/>
    </source>
</evidence>
<dbReference type="PANTHER" id="PTHR37306">
    <property type="entry name" value="COLICIN V PRODUCTION PROTEIN"/>
    <property type="match status" value="1"/>
</dbReference>
<dbReference type="GO" id="GO:0009403">
    <property type="term" value="P:toxin biosynthetic process"/>
    <property type="evidence" value="ECO:0007669"/>
    <property type="project" value="InterPro"/>
</dbReference>
<dbReference type="Proteomes" id="UP001304650">
    <property type="component" value="Chromosome"/>
</dbReference>
<evidence type="ECO:0000256" key="5">
    <source>
        <dbReference type="SAM" id="Phobius"/>
    </source>
</evidence>
<feature type="transmembrane region" description="Helical" evidence="5">
    <location>
        <begin position="81"/>
        <end position="102"/>
    </location>
</feature>
<feature type="transmembrane region" description="Helical" evidence="5">
    <location>
        <begin position="123"/>
        <end position="145"/>
    </location>
</feature>
<keyword evidence="4 5" id="KW-0472">Membrane</keyword>
<reference evidence="6" key="1">
    <citation type="submission" date="2022-02" db="EMBL/GenBank/DDBJ databases">
        <title>Paenibacillus sp. MBLB1832 Whole Genome Shotgun Sequencing.</title>
        <authorList>
            <person name="Hwang C.Y."/>
            <person name="Cho E.-S."/>
            <person name="Seo M.-J."/>
        </authorList>
    </citation>
    <scope>NUCLEOTIDE SEQUENCE</scope>
    <source>
        <strain evidence="6">MBLB1832</strain>
    </source>
</reference>
<dbReference type="KEGG" id="proo:MJB10_21280"/>
<dbReference type="AlphaFoldDB" id="A0AA96RJW4"/>
<dbReference type="GO" id="GO:0016020">
    <property type="term" value="C:membrane"/>
    <property type="evidence" value="ECO:0007669"/>
    <property type="project" value="UniProtKB-SubCell"/>
</dbReference>
<dbReference type="PANTHER" id="PTHR37306:SF1">
    <property type="entry name" value="COLICIN V PRODUCTION PROTEIN"/>
    <property type="match status" value="1"/>
</dbReference>
<evidence type="ECO:0000256" key="4">
    <source>
        <dbReference type="ARBA" id="ARBA00023136"/>
    </source>
</evidence>
<evidence type="ECO:0000256" key="3">
    <source>
        <dbReference type="ARBA" id="ARBA00022989"/>
    </source>
</evidence>
<dbReference type="InterPro" id="IPR003825">
    <property type="entry name" value="Colicin-V_CvpA"/>
</dbReference>
<keyword evidence="3 5" id="KW-1133">Transmembrane helix</keyword>
<gene>
    <name evidence="6" type="ORF">MJB10_21280</name>
</gene>
<evidence type="ECO:0000256" key="2">
    <source>
        <dbReference type="ARBA" id="ARBA00022692"/>
    </source>
</evidence>
<comment type="subcellular location">
    <subcellularLocation>
        <location evidence="1">Membrane</location>
        <topology evidence="1">Multi-pass membrane protein</topology>
    </subcellularLocation>
</comment>
<keyword evidence="7" id="KW-1185">Reference proteome</keyword>
<feature type="transmembrane region" description="Helical" evidence="5">
    <location>
        <begin position="30"/>
        <end position="47"/>
    </location>
</feature>
<name>A0AA96RJW4_9BACL</name>
<dbReference type="RefSeq" id="WP_314798126.1">
    <property type="nucleotide sequence ID" value="NZ_CP130319.1"/>
</dbReference>
<dbReference type="EMBL" id="CP130319">
    <property type="protein sequence ID" value="WNR43611.1"/>
    <property type="molecule type" value="Genomic_DNA"/>
</dbReference>
<organism evidence="6 7">
    <name type="scientific">Paenibacillus roseopurpureus</name>
    <dbReference type="NCBI Taxonomy" id="2918901"/>
    <lineage>
        <taxon>Bacteria</taxon>
        <taxon>Bacillati</taxon>
        <taxon>Bacillota</taxon>
        <taxon>Bacilli</taxon>
        <taxon>Bacillales</taxon>
        <taxon>Paenibacillaceae</taxon>
        <taxon>Paenibacillus</taxon>
    </lineage>
</organism>
<accession>A0AA96RJW4</accession>
<protein>
    <submittedName>
        <fullName evidence="6">CvpA family protein</fullName>
    </submittedName>
</protein>
<keyword evidence="2 5" id="KW-0812">Transmembrane</keyword>
<dbReference type="Pfam" id="PF02674">
    <property type="entry name" value="Colicin_V"/>
    <property type="match status" value="1"/>
</dbReference>
<sequence length="184" mass="20449">MTLHTLDYVLMSIIVLGLLIGYFRGFIAQIVSISGMILAYLVAFYFYKDVAPIFKNAFSLPTYQNYHKYEFIVKGLNLDTYILNAISFALLFFGVKLALLIIGRALNLLAKTPGLNAINRWSGAFLGLIEALLIIIIAVNVMTIIPSDGTQKLLSSSYIAPYLINELPQVAGKLHDLWKQGNSI</sequence>
<evidence type="ECO:0000313" key="6">
    <source>
        <dbReference type="EMBL" id="WNR43611.1"/>
    </source>
</evidence>